<sequence length="187" mass="21040">MRRLVRQAFQTSRPEVVGRPALELIERRETGAESNEKPFYYNQKASTIRRYGEKLIGIVCYLWRTSDHVQPTLYTFSSDQEVYMGEMKSEARRQSLGSRSPLELACLRFWIALLDHNLAGDEYKSALLSGVAVLGLKPDHLGGGWFAAHEFSPVLSALITTSKALVLYRAHSEWVACSADGAPVYEL</sequence>
<evidence type="ECO:0000313" key="1">
    <source>
        <dbReference type="EMBL" id="KAF1828019.1"/>
    </source>
</evidence>
<dbReference type="EMBL" id="ML975777">
    <property type="protein sequence ID" value="KAF1828019.1"/>
    <property type="molecule type" value="Genomic_DNA"/>
</dbReference>
<accession>A0A6A5JW03</accession>
<gene>
    <name evidence="1" type="ORF">BDW02DRAFT_513530</name>
</gene>
<keyword evidence="2" id="KW-1185">Reference proteome</keyword>
<reference evidence="1" key="1">
    <citation type="submission" date="2020-01" db="EMBL/GenBank/DDBJ databases">
        <authorList>
            <consortium name="DOE Joint Genome Institute"/>
            <person name="Haridas S."/>
            <person name="Albert R."/>
            <person name="Binder M."/>
            <person name="Bloem J."/>
            <person name="Labutti K."/>
            <person name="Salamov A."/>
            <person name="Andreopoulos B."/>
            <person name="Baker S.E."/>
            <person name="Barry K."/>
            <person name="Bills G."/>
            <person name="Bluhm B.H."/>
            <person name="Cannon C."/>
            <person name="Castanera R."/>
            <person name="Culley D.E."/>
            <person name="Daum C."/>
            <person name="Ezra D."/>
            <person name="Gonzalez J.B."/>
            <person name="Henrissat B."/>
            <person name="Kuo A."/>
            <person name="Liang C."/>
            <person name="Lipzen A."/>
            <person name="Lutzoni F."/>
            <person name="Magnuson J."/>
            <person name="Mondo S."/>
            <person name="Nolan M."/>
            <person name="Ohm R."/>
            <person name="Pangilinan J."/>
            <person name="Park H.-J."/>
            <person name="Ramirez L."/>
            <person name="Alfaro M."/>
            <person name="Sun H."/>
            <person name="Tritt A."/>
            <person name="Yoshinaga Y."/>
            <person name="Zwiers L.-H."/>
            <person name="Turgeon B.G."/>
            <person name="Goodwin S.B."/>
            <person name="Spatafora J.W."/>
            <person name="Crous P.W."/>
            <person name="Grigoriev I.V."/>
        </authorList>
    </citation>
    <scope>NUCLEOTIDE SEQUENCE</scope>
    <source>
        <strain evidence="1">P77</strain>
    </source>
</reference>
<name>A0A6A5JW03_9PLEO</name>
<dbReference type="Proteomes" id="UP000800040">
    <property type="component" value="Unassembled WGS sequence"/>
</dbReference>
<feature type="non-terminal residue" evidence="1">
    <location>
        <position position="187"/>
    </location>
</feature>
<dbReference type="AlphaFoldDB" id="A0A6A5JW03"/>
<dbReference type="OrthoDB" id="3694419at2759"/>
<protein>
    <submittedName>
        <fullName evidence="1">Uncharacterized protein</fullName>
    </submittedName>
</protein>
<evidence type="ECO:0000313" key="2">
    <source>
        <dbReference type="Proteomes" id="UP000800040"/>
    </source>
</evidence>
<proteinExistence type="predicted"/>
<organism evidence="1 2">
    <name type="scientific">Decorospora gaudefroyi</name>
    <dbReference type="NCBI Taxonomy" id="184978"/>
    <lineage>
        <taxon>Eukaryota</taxon>
        <taxon>Fungi</taxon>
        <taxon>Dikarya</taxon>
        <taxon>Ascomycota</taxon>
        <taxon>Pezizomycotina</taxon>
        <taxon>Dothideomycetes</taxon>
        <taxon>Pleosporomycetidae</taxon>
        <taxon>Pleosporales</taxon>
        <taxon>Pleosporineae</taxon>
        <taxon>Pleosporaceae</taxon>
        <taxon>Decorospora</taxon>
    </lineage>
</organism>